<dbReference type="InterPro" id="IPR050088">
    <property type="entry name" value="IspD/TarI_cytidylyltransf_bact"/>
</dbReference>
<sequence length="227" mass="25750">MNGVVIVAAGTGSRMKMGINKQFIKLEGKEIIAYTIEKFYNNSNIEDIVVVVKEDESEFFKKEILDKYNFKNIKIAYGGKERQDSVYNGLKLLDKKCDVVLIHDGARPFVSDKIIYNCIEEVKEHKAIVVGVPVKDTIKIIDNDKNIVDTPNRSVLWAVQTPQTFDYNILIDAYKDAFKSGFYGTDDAMLVERIGYKVKMVEGSYNNIKITTQEDLSVGSQILKIQD</sequence>
<dbReference type="GO" id="GO:0019288">
    <property type="term" value="P:isopentenyl diphosphate biosynthetic process, methylerythritol 4-phosphate pathway"/>
    <property type="evidence" value="ECO:0007669"/>
    <property type="project" value="UniProtKB-UniRule"/>
</dbReference>
<dbReference type="InterPro" id="IPR029044">
    <property type="entry name" value="Nucleotide-diphossugar_trans"/>
</dbReference>
<dbReference type="InterPro" id="IPR001228">
    <property type="entry name" value="IspD"/>
</dbReference>
<dbReference type="Proteomes" id="UP000776700">
    <property type="component" value="Unassembled WGS sequence"/>
</dbReference>
<evidence type="ECO:0000256" key="3">
    <source>
        <dbReference type="ARBA" id="ARBA00009789"/>
    </source>
</evidence>
<dbReference type="InterPro" id="IPR018294">
    <property type="entry name" value="ISPD_synthase_CS"/>
</dbReference>
<evidence type="ECO:0000313" key="8">
    <source>
        <dbReference type="EMBL" id="HJG96503.1"/>
    </source>
</evidence>
<dbReference type="AlphaFoldDB" id="A0A921SZI5"/>
<comment type="similarity">
    <text evidence="3 7">Belongs to the IspD/TarI cytidylyltransferase family. IspD subfamily.</text>
</comment>
<feature type="site" description="Transition state stabilizer" evidence="7">
    <location>
        <position position="21"/>
    </location>
</feature>
<dbReference type="EMBL" id="DYUB01000171">
    <property type="protein sequence ID" value="HJG96503.1"/>
    <property type="molecule type" value="Genomic_DNA"/>
</dbReference>
<dbReference type="PANTHER" id="PTHR32125">
    <property type="entry name" value="2-C-METHYL-D-ERYTHRITOL 4-PHOSPHATE CYTIDYLYLTRANSFERASE, CHLOROPLASTIC"/>
    <property type="match status" value="1"/>
</dbReference>
<comment type="function">
    <text evidence="7">Catalyzes the formation of 4-diphosphocytidyl-2-C-methyl-D-erythritol from CTP and 2-C-methyl-D-erythritol 4-phosphate (MEP).</text>
</comment>
<dbReference type="PANTHER" id="PTHR32125:SF4">
    <property type="entry name" value="2-C-METHYL-D-ERYTHRITOL 4-PHOSPHATE CYTIDYLYLTRANSFERASE, CHLOROPLASTIC"/>
    <property type="match status" value="1"/>
</dbReference>
<evidence type="ECO:0000256" key="6">
    <source>
        <dbReference type="ARBA" id="ARBA00023229"/>
    </source>
</evidence>
<keyword evidence="5 7" id="KW-0548">Nucleotidyltransferase</keyword>
<reference evidence="8" key="1">
    <citation type="journal article" date="2021" name="PeerJ">
        <title>Extensive microbial diversity within the chicken gut microbiome revealed by metagenomics and culture.</title>
        <authorList>
            <person name="Gilroy R."/>
            <person name="Ravi A."/>
            <person name="Getino M."/>
            <person name="Pursley I."/>
            <person name="Horton D.L."/>
            <person name="Alikhan N.F."/>
            <person name="Baker D."/>
            <person name="Gharbi K."/>
            <person name="Hall N."/>
            <person name="Watson M."/>
            <person name="Adriaenssens E.M."/>
            <person name="Foster-Nyarko E."/>
            <person name="Jarju S."/>
            <person name="Secka A."/>
            <person name="Antonio M."/>
            <person name="Oren A."/>
            <person name="Chaudhuri R.R."/>
            <person name="La Ragione R."/>
            <person name="Hildebrand F."/>
            <person name="Pallen M.J."/>
        </authorList>
    </citation>
    <scope>NUCLEOTIDE SEQUENCE</scope>
    <source>
        <strain evidence="8">1277</strain>
    </source>
</reference>
<evidence type="ECO:0000313" key="9">
    <source>
        <dbReference type="Proteomes" id="UP000776700"/>
    </source>
</evidence>
<feature type="site" description="Positions MEP for the nucleophilic attack" evidence="7">
    <location>
        <position position="209"/>
    </location>
</feature>
<dbReference type="SUPFAM" id="SSF53448">
    <property type="entry name" value="Nucleotide-diphospho-sugar transferases"/>
    <property type="match status" value="1"/>
</dbReference>
<dbReference type="FunFam" id="3.90.550.10:FF:000003">
    <property type="entry name" value="2-C-methyl-D-erythritol 4-phosphate cytidylyltransferase"/>
    <property type="match status" value="1"/>
</dbReference>
<dbReference type="CDD" id="cd02516">
    <property type="entry name" value="CDP-ME_synthetase"/>
    <property type="match status" value="1"/>
</dbReference>
<gene>
    <name evidence="7 8" type="primary">ispD</name>
    <name evidence="8" type="ORF">K8V90_05310</name>
</gene>
<comment type="caution">
    <text evidence="8">The sequence shown here is derived from an EMBL/GenBank/DDBJ whole genome shotgun (WGS) entry which is preliminary data.</text>
</comment>
<comment type="pathway">
    <text evidence="2 7">Isoprenoid biosynthesis; isopentenyl diphosphate biosynthesis via DXP pathway; isopentenyl diphosphate from 1-deoxy-D-xylulose 5-phosphate: step 2/6.</text>
</comment>
<name>A0A921SZI5_9FIRM</name>
<feature type="site" description="Positions MEP for the nucleophilic attack" evidence="7">
    <location>
        <position position="153"/>
    </location>
</feature>
<evidence type="ECO:0000256" key="5">
    <source>
        <dbReference type="ARBA" id="ARBA00022695"/>
    </source>
</evidence>
<dbReference type="EC" id="2.7.7.60" evidence="7"/>
<dbReference type="PROSITE" id="PS01295">
    <property type="entry name" value="ISPD"/>
    <property type="match status" value="1"/>
</dbReference>
<proteinExistence type="inferred from homology"/>
<evidence type="ECO:0000256" key="4">
    <source>
        <dbReference type="ARBA" id="ARBA00022679"/>
    </source>
</evidence>
<accession>A0A921SZI5</accession>
<organism evidence="8 9">
    <name type="scientific">Romboutsia timonensis</name>
    <dbReference type="NCBI Taxonomy" id="1776391"/>
    <lineage>
        <taxon>Bacteria</taxon>
        <taxon>Bacillati</taxon>
        <taxon>Bacillota</taxon>
        <taxon>Clostridia</taxon>
        <taxon>Peptostreptococcales</taxon>
        <taxon>Peptostreptococcaceae</taxon>
        <taxon>Romboutsia</taxon>
    </lineage>
</organism>
<reference evidence="8" key="2">
    <citation type="submission" date="2021-09" db="EMBL/GenBank/DDBJ databases">
        <authorList>
            <person name="Gilroy R."/>
        </authorList>
    </citation>
    <scope>NUCLEOTIDE SEQUENCE</scope>
    <source>
        <strain evidence="8">1277</strain>
    </source>
</reference>
<keyword evidence="6 7" id="KW-0414">Isoprene biosynthesis</keyword>
<evidence type="ECO:0000256" key="7">
    <source>
        <dbReference type="HAMAP-Rule" id="MF_00108"/>
    </source>
</evidence>
<dbReference type="NCBIfam" id="TIGR00453">
    <property type="entry name" value="ispD"/>
    <property type="match status" value="1"/>
</dbReference>
<protein>
    <recommendedName>
        <fullName evidence="7">2-C-methyl-D-erythritol 4-phosphate cytidylyltransferase</fullName>
        <ecNumber evidence="7">2.7.7.60</ecNumber>
    </recommendedName>
    <alternativeName>
        <fullName evidence="7">4-diphosphocytidyl-2C-methyl-D-erythritol synthase</fullName>
    </alternativeName>
    <alternativeName>
        <fullName evidence="7">MEP cytidylyltransferase</fullName>
        <shortName evidence="7">MCT</shortName>
    </alternativeName>
</protein>
<dbReference type="Gene3D" id="3.90.550.10">
    <property type="entry name" value="Spore Coat Polysaccharide Biosynthesis Protein SpsA, Chain A"/>
    <property type="match status" value="1"/>
</dbReference>
<keyword evidence="4 7" id="KW-0808">Transferase</keyword>
<evidence type="ECO:0000256" key="2">
    <source>
        <dbReference type="ARBA" id="ARBA00004787"/>
    </source>
</evidence>
<dbReference type="InterPro" id="IPR034683">
    <property type="entry name" value="IspD/TarI"/>
</dbReference>
<feature type="site" description="Transition state stabilizer" evidence="7">
    <location>
        <position position="14"/>
    </location>
</feature>
<dbReference type="Pfam" id="PF01128">
    <property type="entry name" value="IspD"/>
    <property type="match status" value="1"/>
</dbReference>
<comment type="catalytic activity">
    <reaction evidence="1 7">
        <text>2-C-methyl-D-erythritol 4-phosphate + CTP + H(+) = 4-CDP-2-C-methyl-D-erythritol + diphosphate</text>
        <dbReference type="Rhea" id="RHEA:13429"/>
        <dbReference type="ChEBI" id="CHEBI:15378"/>
        <dbReference type="ChEBI" id="CHEBI:33019"/>
        <dbReference type="ChEBI" id="CHEBI:37563"/>
        <dbReference type="ChEBI" id="CHEBI:57823"/>
        <dbReference type="ChEBI" id="CHEBI:58262"/>
        <dbReference type="EC" id="2.7.7.60"/>
    </reaction>
</comment>
<evidence type="ECO:0000256" key="1">
    <source>
        <dbReference type="ARBA" id="ARBA00001282"/>
    </source>
</evidence>
<dbReference type="HAMAP" id="MF_00108">
    <property type="entry name" value="IspD"/>
    <property type="match status" value="1"/>
</dbReference>
<dbReference type="GO" id="GO:0050518">
    <property type="term" value="F:2-C-methyl-D-erythritol 4-phosphate cytidylyltransferase activity"/>
    <property type="evidence" value="ECO:0007669"/>
    <property type="project" value="UniProtKB-UniRule"/>
</dbReference>